<name>A0A837ICG6_9BACT</name>
<dbReference type="Gene3D" id="2.115.10.20">
    <property type="entry name" value="Glycosyl hydrolase domain, family 43"/>
    <property type="match status" value="2"/>
</dbReference>
<organism evidence="4 5">
    <name type="scientific">Candidatus Woesebacteria bacterium GW2011_GWA1_44_23</name>
    <dbReference type="NCBI Taxonomy" id="1618558"/>
    <lineage>
        <taxon>Bacteria</taxon>
        <taxon>Candidatus Woeseibacteriota</taxon>
    </lineage>
</organism>
<dbReference type="CDD" id="cd18611">
    <property type="entry name" value="GH130"/>
    <property type="match status" value="1"/>
</dbReference>
<keyword evidence="2" id="KW-0808">Transferase</keyword>
<dbReference type="PANTHER" id="PTHR34106">
    <property type="entry name" value="GLYCOSIDASE"/>
    <property type="match status" value="1"/>
</dbReference>
<accession>A0A837ICG6</accession>
<sequence>SPEYDWEKYGCEDPRITKIGDAYYIFYTALGGYPFGPDNIKVGVAVTRDLKNIEEKHLVTPFNAKGTCLLPEKINGKYAVLLTVNTDKPPVPSSIGVAYFDKLEDIWDTDKWDKWYSELDNHKIDLLRDPSHQVEVGAVPVKTKFGWLLVHSYTRDYFTPNKKFGIEAALLGSNDLQKIIARTEESLLAPKEQYELFGEVPYTIFPSGSVVSGDELYVYYGAADTVSAVASVNLNALTNDMIASSKSVEQIKNEQVRLTRYSKNPIISPIKSHDWESKYTLNAAAIYLEGKTHILYRAQGKSGVSTLGYASAKDGVEIDERIDTPVYKPRIDAEVDGCEDARITKIEDTLYLFYTAFKNGMTHIAISTISVSDFLQKNWEWSAPVIISPTELNDKNACVVSEKINGKYIIFHRTNHRIWIAEEENLDFTDGRWIQGNILFEPDDGKWYSEKVGIAAPPIKTTDGWLLIFHGLSKSDGKYRLGAMLLDLKKPLVITDLLDYPILEPEAPYEKSGFRPDTVFSCGAVVIKDDLFVYYGAGDSTVAVASVSLEKLLDALKNSPYKS</sequence>
<evidence type="ECO:0000313" key="5">
    <source>
        <dbReference type="Proteomes" id="UP000034525"/>
    </source>
</evidence>
<evidence type="ECO:0000313" key="4">
    <source>
        <dbReference type="EMBL" id="KKT53991.1"/>
    </source>
</evidence>
<reference evidence="4 5" key="1">
    <citation type="journal article" date="2015" name="Nature">
        <title>rRNA introns, odd ribosomes, and small enigmatic genomes across a large radiation of phyla.</title>
        <authorList>
            <person name="Brown C.T."/>
            <person name="Hug L.A."/>
            <person name="Thomas B.C."/>
            <person name="Sharon I."/>
            <person name="Castelle C.J."/>
            <person name="Singh A."/>
            <person name="Wilkins M.J."/>
            <person name="Williams K.H."/>
            <person name="Banfield J.F."/>
        </authorList>
    </citation>
    <scope>NUCLEOTIDE SEQUENCE [LARGE SCALE GENOMIC DNA]</scope>
</reference>
<evidence type="ECO:0000256" key="2">
    <source>
        <dbReference type="ARBA" id="ARBA00022679"/>
    </source>
</evidence>
<keyword evidence="1" id="KW-0328">Glycosyltransferase</keyword>
<evidence type="ECO:0000256" key="3">
    <source>
        <dbReference type="ARBA" id="ARBA00024356"/>
    </source>
</evidence>
<evidence type="ECO:0008006" key="6">
    <source>
        <dbReference type="Google" id="ProtNLM"/>
    </source>
</evidence>
<dbReference type="Pfam" id="PF04041">
    <property type="entry name" value="Glyco_hydro_130"/>
    <property type="match status" value="2"/>
</dbReference>
<dbReference type="InterPro" id="IPR023296">
    <property type="entry name" value="Glyco_hydro_beta-prop_sf"/>
</dbReference>
<dbReference type="InterPro" id="IPR007184">
    <property type="entry name" value="Mannoside_phosphorylase"/>
</dbReference>
<dbReference type="GO" id="GO:0016757">
    <property type="term" value="F:glycosyltransferase activity"/>
    <property type="evidence" value="ECO:0007669"/>
    <property type="project" value="UniProtKB-KW"/>
</dbReference>
<dbReference type="PANTHER" id="PTHR34106:SF5">
    <property type="entry name" value="GLYCOSIDASE"/>
    <property type="match status" value="1"/>
</dbReference>
<gene>
    <name evidence="4" type="ORF">UW47_C0012G0016</name>
</gene>
<dbReference type="EMBL" id="LCIL01000012">
    <property type="protein sequence ID" value="KKT53991.1"/>
    <property type="molecule type" value="Genomic_DNA"/>
</dbReference>
<protein>
    <recommendedName>
        <fullName evidence="6">Glycosidase-related protein</fullName>
    </recommendedName>
</protein>
<dbReference type="Proteomes" id="UP000034525">
    <property type="component" value="Unassembled WGS sequence"/>
</dbReference>
<comment type="similarity">
    <text evidence="3">Belongs to the glycosyl hydrolase 130 family.</text>
</comment>
<proteinExistence type="inferred from homology"/>
<comment type="caution">
    <text evidence="4">The sequence shown here is derived from an EMBL/GenBank/DDBJ whole genome shotgun (WGS) entry which is preliminary data.</text>
</comment>
<dbReference type="CDD" id="cd18614">
    <property type="entry name" value="GH130"/>
    <property type="match status" value="1"/>
</dbReference>
<dbReference type="AlphaFoldDB" id="A0A837ICG6"/>
<evidence type="ECO:0000256" key="1">
    <source>
        <dbReference type="ARBA" id="ARBA00022676"/>
    </source>
</evidence>
<feature type="non-terminal residue" evidence="4">
    <location>
        <position position="1"/>
    </location>
</feature>
<dbReference type="SUPFAM" id="SSF75005">
    <property type="entry name" value="Arabinanase/levansucrase/invertase"/>
    <property type="match status" value="2"/>
</dbReference>